<gene>
    <name evidence="8" type="ORF">SAMN02927937_01391</name>
</gene>
<evidence type="ECO:0000313" key="9">
    <source>
        <dbReference type="Proteomes" id="UP000199634"/>
    </source>
</evidence>
<keyword evidence="5" id="KW-0998">Cell outer membrane</keyword>
<dbReference type="OrthoDB" id="630434at2"/>
<evidence type="ECO:0000259" key="6">
    <source>
        <dbReference type="Pfam" id="PF07980"/>
    </source>
</evidence>
<keyword evidence="3" id="KW-0732">Signal</keyword>
<reference evidence="9" key="1">
    <citation type="submission" date="2016-10" db="EMBL/GenBank/DDBJ databases">
        <authorList>
            <person name="Varghese N."/>
            <person name="Submissions S."/>
        </authorList>
    </citation>
    <scope>NUCLEOTIDE SEQUENCE [LARGE SCALE GENOMIC DNA]</scope>
    <source>
        <strain evidence="9">CGMCC 1.10825</strain>
    </source>
</reference>
<organism evidence="8 9">
    <name type="scientific">Paenimyroides marinum</name>
    <dbReference type="NCBI Taxonomy" id="1159016"/>
    <lineage>
        <taxon>Bacteria</taxon>
        <taxon>Pseudomonadati</taxon>
        <taxon>Bacteroidota</taxon>
        <taxon>Flavobacteriia</taxon>
        <taxon>Flavobacteriales</taxon>
        <taxon>Flavobacteriaceae</taxon>
        <taxon>Paenimyroides</taxon>
    </lineage>
</organism>
<feature type="domain" description="RagB/SusD" evidence="6">
    <location>
        <begin position="346"/>
        <end position="460"/>
    </location>
</feature>
<accession>A0A1H6L1H1</accession>
<protein>
    <submittedName>
        <fullName evidence="8">SusD family protein</fullName>
    </submittedName>
</protein>
<dbReference type="Pfam" id="PF14322">
    <property type="entry name" value="SusD-like_3"/>
    <property type="match status" value="1"/>
</dbReference>
<dbReference type="SUPFAM" id="SSF48452">
    <property type="entry name" value="TPR-like"/>
    <property type="match status" value="1"/>
</dbReference>
<feature type="domain" description="SusD-like N-terminal" evidence="7">
    <location>
        <begin position="41"/>
        <end position="235"/>
    </location>
</feature>
<dbReference type="EMBL" id="FNXE01000016">
    <property type="protein sequence ID" value="SEH77980.1"/>
    <property type="molecule type" value="Genomic_DNA"/>
</dbReference>
<dbReference type="Proteomes" id="UP000199634">
    <property type="component" value="Unassembled WGS sequence"/>
</dbReference>
<comment type="similarity">
    <text evidence="2">Belongs to the SusD family.</text>
</comment>
<evidence type="ECO:0000256" key="3">
    <source>
        <dbReference type="ARBA" id="ARBA00022729"/>
    </source>
</evidence>
<dbReference type="Gene3D" id="1.25.40.390">
    <property type="match status" value="1"/>
</dbReference>
<evidence type="ECO:0000256" key="2">
    <source>
        <dbReference type="ARBA" id="ARBA00006275"/>
    </source>
</evidence>
<dbReference type="InterPro" id="IPR012944">
    <property type="entry name" value="SusD_RagB_dom"/>
</dbReference>
<sequence length="460" mass="50852">MKKFIFKAGLLTLVVVGIVSCSKDSLEPELSTERDLNTNPVSTLTDLEYLTNGMYKRMRASTYYGRDYIIFNEARTDNAYSIGSSNRFVTVSEMRVNDGDAYASDTWSQIYAVILNANHIITAENVTGDEDGINDCKGQALVARAVSHFDLMKLYGQQHIDGQGGTSAITVPYVTVAPLNSTDAVGFSNERSTLDELRTYIYKDLDDAIEIINNSANKTKITKQAALGYKSRIALYLATFYPADYQLAYDAAVAAIAEGGSVGSADNFIAQFSGNVPDANSVFEFAMPSDDHLGNTGLFEIYNGNAYGDIVAQADVIDLFDDDDVRKDVLGIDGANLRNVGKYTAYADNVIAMRYEELLLNAAEAATHVNPSEALGYINQIRTNRGLTALTSVTIDDVLLERRKELMFEGFRFDDLMRLKQDVPMNPRITEQYEYGHYRIAFPIPLTEINASGMQQNHGY</sequence>
<evidence type="ECO:0000313" key="8">
    <source>
        <dbReference type="EMBL" id="SEH77980.1"/>
    </source>
</evidence>
<dbReference type="RefSeq" id="WP_091098012.1">
    <property type="nucleotide sequence ID" value="NZ_FNXE01000016.1"/>
</dbReference>
<evidence type="ECO:0000256" key="1">
    <source>
        <dbReference type="ARBA" id="ARBA00004442"/>
    </source>
</evidence>
<dbReference type="STRING" id="1159016.SAMN02927937_01391"/>
<proteinExistence type="inferred from homology"/>
<dbReference type="Gene3D" id="2.20.20.130">
    <property type="match status" value="1"/>
</dbReference>
<keyword evidence="4" id="KW-0472">Membrane</keyword>
<evidence type="ECO:0000259" key="7">
    <source>
        <dbReference type="Pfam" id="PF14322"/>
    </source>
</evidence>
<dbReference type="Pfam" id="PF07980">
    <property type="entry name" value="SusD_RagB"/>
    <property type="match status" value="1"/>
</dbReference>
<evidence type="ECO:0000256" key="4">
    <source>
        <dbReference type="ARBA" id="ARBA00023136"/>
    </source>
</evidence>
<name>A0A1H6L1H1_9FLAO</name>
<evidence type="ECO:0000256" key="5">
    <source>
        <dbReference type="ARBA" id="ARBA00023237"/>
    </source>
</evidence>
<comment type="subcellular location">
    <subcellularLocation>
        <location evidence="1">Cell outer membrane</location>
    </subcellularLocation>
</comment>
<dbReference type="PROSITE" id="PS51257">
    <property type="entry name" value="PROKAR_LIPOPROTEIN"/>
    <property type="match status" value="1"/>
</dbReference>
<dbReference type="InterPro" id="IPR033985">
    <property type="entry name" value="SusD-like_N"/>
</dbReference>
<dbReference type="InterPro" id="IPR011990">
    <property type="entry name" value="TPR-like_helical_dom_sf"/>
</dbReference>
<dbReference type="GO" id="GO:0009279">
    <property type="term" value="C:cell outer membrane"/>
    <property type="evidence" value="ECO:0007669"/>
    <property type="project" value="UniProtKB-SubCell"/>
</dbReference>
<dbReference type="AlphaFoldDB" id="A0A1H6L1H1"/>
<keyword evidence="9" id="KW-1185">Reference proteome</keyword>
<dbReference type="Gene3D" id="1.25.40.900">
    <property type="match status" value="1"/>
</dbReference>